<keyword evidence="3" id="KW-1185">Reference proteome</keyword>
<dbReference type="STRING" id="847.BRW83_0637"/>
<reference evidence="2 3" key="1">
    <citation type="submission" date="2009-02" db="EMBL/GenBank/DDBJ databases">
        <title>The Genome Sequence of Oxalobacter formigenes OXCC13.</title>
        <authorList>
            <consortium name="The Broad Institute Genome Sequencing Platform"/>
            <person name="Ward D."/>
            <person name="Young S.K."/>
            <person name="Kodira C.D."/>
            <person name="Zeng Q."/>
            <person name="Koehrsen M."/>
            <person name="Alvarado L."/>
            <person name="Berlin A."/>
            <person name="Borenstein D."/>
            <person name="Chen Z."/>
            <person name="Engels R."/>
            <person name="Freedman E."/>
            <person name="Gellesch M."/>
            <person name="Goldberg J."/>
            <person name="Griggs A."/>
            <person name="Gujja S."/>
            <person name="Heiman D."/>
            <person name="Hepburn T."/>
            <person name="Howarth C."/>
            <person name="Jen D."/>
            <person name="Larson L."/>
            <person name="Lewis B."/>
            <person name="Mehta T."/>
            <person name="Park D."/>
            <person name="Pearson M."/>
            <person name="Roberts A."/>
            <person name="Saif S."/>
            <person name="Shea T."/>
            <person name="Shenoy N."/>
            <person name="Sisk P."/>
            <person name="Stolte C."/>
            <person name="Sykes S."/>
            <person name="Walk T."/>
            <person name="White J."/>
            <person name="Yandava C."/>
            <person name="Allison M.J."/>
            <person name="Lander E."/>
            <person name="Nusbaum C."/>
            <person name="Galagan J."/>
            <person name="Birren B."/>
        </authorList>
    </citation>
    <scope>NUCLEOTIDE SEQUENCE [LARGE SCALE GENOMIC DNA]</scope>
    <source>
        <strain evidence="2 3">OXCC13</strain>
    </source>
</reference>
<feature type="transmembrane region" description="Helical" evidence="1">
    <location>
        <begin position="339"/>
        <end position="357"/>
    </location>
</feature>
<feature type="transmembrane region" description="Helical" evidence="1">
    <location>
        <begin position="20"/>
        <end position="37"/>
    </location>
</feature>
<gene>
    <name evidence="2" type="ORF">OFBG_01466</name>
</gene>
<dbReference type="Proteomes" id="UP000005089">
    <property type="component" value="Unassembled WGS sequence"/>
</dbReference>
<keyword evidence="1" id="KW-0812">Transmembrane</keyword>
<feature type="transmembrane region" description="Helical" evidence="1">
    <location>
        <begin position="90"/>
        <end position="107"/>
    </location>
</feature>
<keyword evidence="1" id="KW-0472">Membrane</keyword>
<name>C3XB62_OXAFO</name>
<feature type="transmembrane region" description="Helical" evidence="1">
    <location>
        <begin position="119"/>
        <end position="138"/>
    </location>
</feature>
<accession>C3XB62</accession>
<dbReference type="AlphaFoldDB" id="C3XB62"/>
<dbReference type="RefSeq" id="WP_005881587.1">
    <property type="nucleotide sequence ID" value="NZ_CP019430.1"/>
</dbReference>
<proteinExistence type="predicted"/>
<evidence type="ECO:0000313" key="3">
    <source>
        <dbReference type="Proteomes" id="UP000005089"/>
    </source>
</evidence>
<evidence type="ECO:0000313" key="2">
    <source>
        <dbReference type="EMBL" id="EEO30438.1"/>
    </source>
</evidence>
<feature type="transmembrane region" description="Helical" evidence="1">
    <location>
        <begin position="241"/>
        <end position="260"/>
    </location>
</feature>
<dbReference type="HOGENOM" id="CLU_667032_0_0_4"/>
<protein>
    <submittedName>
        <fullName evidence="2">Uncharacterized protein</fullName>
    </submittedName>
</protein>
<dbReference type="eggNOG" id="ENOG5032Z3Z">
    <property type="taxonomic scope" value="Bacteria"/>
</dbReference>
<keyword evidence="1" id="KW-1133">Transmembrane helix</keyword>
<dbReference type="EMBL" id="GG658170">
    <property type="protein sequence ID" value="EEO30438.1"/>
    <property type="molecule type" value="Genomic_DNA"/>
</dbReference>
<feature type="transmembrane region" description="Helical" evidence="1">
    <location>
        <begin position="306"/>
        <end position="327"/>
    </location>
</feature>
<sequence length="412" mass="48346">MILDYHYMVDYFVQENGPVENVTLVAYVVAIAAILYYGRNVLFVRTRFALSIMLAYMFMREADMHKWLNGLSILKIKFWLSGEIPLIDKFWAVVILVPVLWMLYYFLKNYARQVWTDFWRKEAYAVSIFVFLAVLVISKICDRSLNMMTEMWGWQFDIWLKALVTAQEEFLECILPVLVMVGVLQYRESHEWKATYVESPLFSLYLVILTSLTALIVWAVLPSADMLKFVEENGTVENLTLFFYGVAILVIVFGQIQARFSTKLATIIMLAYMFMREADWHKSVSSESILKIKFWLNGQIPVSDKLLAIAILLPIVWMLVYFVWNYTKKFWKALWDGEGYAVSILMFLVTLVTSKVLDRSLNMLTELYQMHFPEWLVALQTSQEEFLECLLPILIIVVIAQYRRSRNIFAWS</sequence>
<evidence type="ECO:0000256" key="1">
    <source>
        <dbReference type="SAM" id="Phobius"/>
    </source>
</evidence>
<feature type="transmembrane region" description="Helical" evidence="1">
    <location>
        <begin position="202"/>
        <end position="221"/>
    </location>
</feature>
<dbReference type="GeneID" id="77134544"/>
<organism evidence="2 3">
    <name type="scientific">Oxalobacter formigenes OXCC13</name>
    <dbReference type="NCBI Taxonomy" id="556269"/>
    <lineage>
        <taxon>Bacteria</taxon>
        <taxon>Pseudomonadati</taxon>
        <taxon>Pseudomonadota</taxon>
        <taxon>Betaproteobacteria</taxon>
        <taxon>Burkholderiales</taxon>
        <taxon>Oxalobacteraceae</taxon>
        <taxon>Oxalobacter</taxon>
    </lineage>
</organism>